<keyword evidence="5" id="KW-1185">Reference proteome</keyword>
<evidence type="ECO:0000256" key="1">
    <source>
        <dbReference type="SAM" id="Coils"/>
    </source>
</evidence>
<dbReference type="Proteomes" id="UP000320055">
    <property type="component" value="Unassembled WGS sequence"/>
</dbReference>
<evidence type="ECO:0000256" key="2">
    <source>
        <dbReference type="SAM" id="MobiDB-lite"/>
    </source>
</evidence>
<keyword evidence="3" id="KW-0812">Transmembrane</keyword>
<keyword evidence="3" id="KW-0472">Membrane</keyword>
<protein>
    <submittedName>
        <fullName evidence="4">Uncharacterized protein</fullName>
    </submittedName>
</protein>
<name>A0A563VTN9_9CYAN</name>
<feature type="coiled-coil region" evidence="1">
    <location>
        <begin position="105"/>
        <end position="132"/>
    </location>
</feature>
<accession>A0A563VTN9</accession>
<evidence type="ECO:0000313" key="5">
    <source>
        <dbReference type="Proteomes" id="UP000320055"/>
    </source>
</evidence>
<evidence type="ECO:0000313" key="4">
    <source>
        <dbReference type="EMBL" id="VEP14768.1"/>
    </source>
</evidence>
<feature type="region of interest" description="Disordered" evidence="2">
    <location>
        <begin position="61"/>
        <end position="97"/>
    </location>
</feature>
<organism evidence="4 5">
    <name type="scientific">Hyella patelloides LEGE 07179</name>
    <dbReference type="NCBI Taxonomy" id="945734"/>
    <lineage>
        <taxon>Bacteria</taxon>
        <taxon>Bacillati</taxon>
        <taxon>Cyanobacteriota</taxon>
        <taxon>Cyanophyceae</taxon>
        <taxon>Pleurocapsales</taxon>
        <taxon>Hyellaceae</taxon>
        <taxon>Hyella</taxon>
    </lineage>
</organism>
<dbReference type="AlphaFoldDB" id="A0A563VTN9"/>
<feature type="transmembrane region" description="Helical" evidence="3">
    <location>
        <begin position="12"/>
        <end position="30"/>
    </location>
</feature>
<gene>
    <name evidence="4" type="ORF">H1P_2860001</name>
</gene>
<proteinExistence type="predicted"/>
<feature type="compositionally biased region" description="Polar residues" evidence="2">
    <location>
        <begin position="84"/>
        <end position="97"/>
    </location>
</feature>
<evidence type="ECO:0000256" key="3">
    <source>
        <dbReference type="SAM" id="Phobius"/>
    </source>
</evidence>
<keyword evidence="1" id="KW-0175">Coiled coil</keyword>
<keyword evidence="3" id="KW-1133">Transmembrane helix</keyword>
<sequence length="136" mass="15333">MYKVKSLNKIWTNVSTIIIVVSLIFILIIANNKPVASQSITGINAEISRLRSRINRVESEIRNLRPSSSAPNLPANKSPRESVSDNFNNPPVINNQAIGRSDPLFERLATLLIELKEDVRDIESRLVTLEERNLKD</sequence>
<dbReference type="EMBL" id="CAACVJ010000208">
    <property type="protein sequence ID" value="VEP14768.1"/>
    <property type="molecule type" value="Genomic_DNA"/>
</dbReference>
<reference evidence="4 5" key="1">
    <citation type="submission" date="2019-01" db="EMBL/GenBank/DDBJ databases">
        <authorList>
            <person name="Brito A."/>
        </authorList>
    </citation>
    <scope>NUCLEOTIDE SEQUENCE [LARGE SCALE GENOMIC DNA]</scope>
    <source>
        <strain evidence="4">1</strain>
    </source>
</reference>